<dbReference type="KEGG" id="tut:107369432"/>
<dbReference type="HOGENOM" id="CLU_029073_0_0_1"/>
<keyword evidence="3" id="KW-1185">Reference proteome</keyword>
<organism evidence="2 3">
    <name type="scientific">Tetranychus urticae</name>
    <name type="common">Two-spotted spider mite</name>
    <dbReference type="NCBI Taxonomy" id="32264"/>
    <lineage>
        <taxon>Eukaryota</taxon>
        <taxon>Metazoa</taxon>
        <taxon>Ecdysozoa</taxon>
        <taxon>Arthropoda</taxon>
        <taxon>Chelicerata</taxon>
        <taxon>Arachnida</taxon>
        <taxon>Acari</taxon>
        <taxon>Acariformes</taxon>
        <taxon>Trombidiformes</taxon>
        <taxon>Prostigmata</taxon>
        <taxon>Eleutherengona</taxon>
        <taxon>Raphignathae</taxon>
        <taxon>Tetranychoidea</taxon>
        <taxon>Tetranychidae</taxon>
        <taxon>Tetranychus</taxon>
    </lineage>
</organism>
<evidence type="ECO:0000313" key="3">
    <source>
        <dbReference type="Proteomes" id="UP000015104"/>
    </source>
</evidence>
<dbReference type="OMA" id="DTINCYK"/>
<gene>
    <name evidence="2" type="primary">107369432</name>
</gene>
<dbReference type="Proteomes" id="UP000015104">
    <property type="component" value="Unassembled WGS sequence"/>
</dbReference>
<proteinExistence type="predicted"/>
<protein>
    <recommendedName>
        <fullName evidence="1">F-box domain-containing protein</fullName>
    </recommendedName>
</protein>
<dbReference type="PANTHER" id="PTHR16134">
    <property type="entry name" value="F-BOX/TPR REPEAT PROTEIN POF3"/>
    <property type="match status" value="1"/>
</dbReference>
<feature type="domain" description="F-box" evidence="1">
    <location>
        <begin position="3"/>
        <end position="39"/>
    </location>
</feature>
<dbReference type="InterPro" id="IPR032675">
    <property type="entry name" value="LRR_dom_sf"/>
</dbReference>
<dbReference type="AlphaFoldDB" id="T1JTQ4"/>
<evidence type="ECO:0000259" key="1">
    <source>
        <dbReference type="Pfam" id="PF12937"/>
    </source>
</evidence>
<reference evidence="3" key="1">
    <citation type="submission" date="2011-08" db="EMBL/GenBank/DDBJ databases">
        <authorList>
            <person name="Rombauts S."/>
        </authorList>
    </citation>
    <scope>NUCLEOTIDE SEQUENCE</scope>
    <source>
        <strain evidence="3">London</strain>
    </source>
</reference>
<name>T1JTQ4_TETUR</name>
<dbReference type="Gene3D" id="1.20.1280.50">
    <property type="match status" value="1"/>
</dbReference>
<dbReference type="PANTHER" id="PTHR16134:SF119">
    <property type="entry name" value="AT02038P-RELATED"/>
    <property type="match status" value="1"/>
</dbReference>
<dbReference type="EMBL" id="CAEY01000482">
    <property type="status" value="NOT_ANNOTATED_CDS"/>
    <property type="molecule type" value="Genomic_DNA"/>
</dbReference>
<evidence type="ECO:0000313" key="2">
    <source>
        <dbReference type="EnsemblMetazoa" id="tetur01g15020.1"/>
    </source>
</evidence>
<dbReference type="InterPro" id="IPR001810">
    <property type="entry name" value="F-box_dom"/>
</dbReference>
<dbReference type="SUPFAM" id="SSF81383">
    <property type="entry name" value="F-box domain"/>
    <property type="match status" value="1"/>
</dbReference>
<dbReference type="EnsemblMetazoa" id="tetur01g15020.1">
    <property type="protein sequence ID" value="tetur01g15020.1"/>
    <property type="gene ID" value="tetur01g15020"/>
</dbReference>
<dbReference type="Pfam" id="PF12937">
    <property type="entry name" value="F-box-like"/>
    <property type="match status" value="1"/>
</dbReference>
<dbReference type="Gene3D" id="3.80.10.10">
    <property type="entry name" value="Ribonuclease Inhibitor"/>
    <property type="match status" value="1"/>
</dbReference>
<dbReference type="SUPFAM" id="SSF52047">
    <property type="entry name" value="RNI-like"/>
    <property type="match status" value="1"/>
</dbReference>
<dbReference type="InterPro" id="IPR036047">
    <property type="entry name" value="F-box-like_dom_sf"/>
</dbReference>
<accession>T1JTQ4</accession>
<sequence>MLINQLPDDCLLSIFLFVGDLDDTINCYKVCDRWKRLISYRLSKVNFLEGASSSSTDKHDCRMDKIYFHKTDKLPDIDLSQLLPSLKVVDLDTPLCKKLGRDEIIKLLATAESIKGANFEPRNMMRHMTHDSLENLEMLATCDLDSYYIIVPDNGVKIKQLVLKEYYAFDFAHHARHFPNLKRLRIENCDGLPDGFYEGPILKNLEILELGLSSYYGTDEYIGFRFMDSCPALRSAFHFISENRFFVDISVKNFNMQDLVIHYSYDQNWVSLKRLLTKYPNLKHLALKNNCKIQDEHVKEMVAMLPKLCLLDLRGSPRVTKYAADFVDQYCQRHGRTIKFYHYLKDDRIYSDWPQLSTKVERISRGFDFMKHCFLKQFGQIPVFMVPYD</sequence>
<reference evidence="2" key="2">
    <citation type="submission" date="2015-06" db="UniProtKB">
        <authorList>
            <consortium name="EnsemblMetazoa"/>
        </authorList>
    </citation>
    <scope>IDENTIFICATION</scope>
</reference>